<keyword evidence="1" id="KW-1277">Toxin-antitoxin system</keyword>
<keyword evidence="3" id="KW-1185">Reference proteome</keyword>
<protein>
    <submittedName>
        <fullName evidence="2">Plasmid stabilization system protein ParE</fullName>
    </submittedName>
</protein>
<dbReference type="RefSeq" id="WP_089998035.1">
    <property type="nucleotide sequence ID" value="NZ_FOBV01000001.1"/>
</dbReference>
<proteinExistence type="predicted"/>
<dbReference type="Gene3D" id="3.30.2310.20">
    <property type="entry name" value="RelE-like"/>
    <property type="match status" value="1"/>
</dbReference>
<evidence type="ECO:0000256" key="1">
    <source>
        <dbReference type="ARBA" id="ARBA00022649"/>
    </source>
</evidence>
<dbReference type="EMBL" id="FOBV01000001">
    <property type="protein sequence ID" value="SEM12727.1"/>
    <property type="molecule type" value="Genomic_DNA"/>
</dbReference>
<dbReference type="STRING" id="295069.SAMN05421856_101259"/>
<reference evidence="3" key="1">
    <citation type="submission" date="2016-10" db="EMBL/GenBank/DDBJ databases">
        <authorList>
            <person name="Varghese N."/>
            <person name="Submissions S."/>
        </authorList>
    </citation>
    <scope>NUCLEOTIDE SEQUENCE [LARGE SCALE GENOMIC DNA]</scope>
    <source>
        <strain evidence="3">DSM 17453</strain>
    </source>
</reference>
<dbReference type="OrthoDB" id="1098070at2"/>
<dbReference type="InterPro" id="IPR035093">
    <property type="entry name" value="RelE/ParE_toxin_dom_sf"/>
</dbReference>
<dbReference type="AlphaFoldDB" id="A0A1H7VVA2"/>
<dbReference type="Proteomes" id="UP000199450">
    <property type="component" value="Unassembled WGS sequence"/>
</dbReference>
<dbReference type="InterPro" id="IPR007712">
    <property type="entry name" value="RelE/ParE_toxin"/>
</dbReference>
<organism evidence="2 3">
    <name type="scientific">Chryseobacterium taichungense</name>
    <dbReference type="NCBI Taxonomy" id="295069"/>
    <lineage>
        <taxon>Bacteria</taxon>
        <taxon>Pseudomonadati</taxon>
        <taxon>Bacteroidota</taxon>
        <taxon>Flavobacteriia</taxon>
        <taxon>Flavobacteriales</taxon>
        <taxon>Weeksellaceae</taxon>
        <taxon>Chryseobacterium group</taxon>
        <taxon>Chryseobacterium</taxon>
    </lineage>
</organism>
<sequence length="103" mass="12378">MFTLIWSHQAESDYIDILEYWMNHNKSNKYSTKLIDEVEKKEKLISKNPNIGSLSEIEGVRYILIDKNFSLYYRINDDVIEILAFWDNRRDPDSLSLEYKKKP</sequence>
<gene>
    <name evidence="2" type="ORF">SAMN05421856_101259</name>
</gene>
<evidence type="ECO:0000313" key="2">
    <source>
        <dbReference type="EMBL" id="SEM12727.1"/>
    </source>
</evidence>
<accession>A0A1H7VVA2</accession>
<name>A0A1H7VVA2_9FLAO</name>
<dbReference type="Pfam" id="PF05016">
    <property type="entry name" value="ParE_toxin"/>
    <property type="match status" value="1"/>
</dbReference>
<evidence type="ECO:0000313" key="3">
    <source>
        <dbReference type="Proteomes" id="UP000199450"/>
    </source>
</evidence>